<dbReference type="PANTHER" id="PTHR35764">
    <property type="entry name" value="PROTEIN SHORTAGE IN CHIASMATA 1"/>
    <property type="match status" value="1"/>
</dbReference>
<gene>
    <name evidence="3" type="ORF">SASPL_129419</name>
</gene>
<keyword evidence="2" id="KW-1133">Transmembrane helix</keyword>
<feature type="region of interest" description="Disordered" evidence="1">
    <location>
        <begin position="1037"/>
        <end position="1061"/>
    </location>
</feature>
<reference evidence="3" key="2">
    <citation type="submission" date="2020-08" db="EMBL/GenBank/DDBJ databases">
        <title>Plant Genome Project.</title>
        <authorList>
            <person name="Zhang R.-G."/>
        </authorList>
    </citation>
    <scope>NUCLEOTIDE SEQUENCE</scope>
    <source>
        <strain evidence="3">Huo1</strain>
        <tissue evidence="3">Leaf</tissue>
    </source>
</reference>
<keyword evidence="2" id="KW-0472">Membrane</keyword>
<dbReference type="PANTHER" id="PTHR35764:SF1">
    <property type="entry name" value="PROTEIN SHORTAGE IN CHIASMATA 1"/>
    <property type="match status" value="1"/>
</dbReference>
<name>A0A8X8XEZ2_SALSN</name>
<proteinExistence type="predicted"/>
<feature type="transmembrane region" description="Helical" evidence="2">
    <location>
        <begin position="132"/>
        <end position="155"/>
    </location>
</feature>
<keyword evidence="2" id="KW-0812">Transmembrane</keyword>
<feature type="region of interest" description="Disordered" evidence="1">
    <location>
        <begin position="1095"/>
        <end position="1121"/>
    </location>
</feature>
<organism evidence="3">
    <name type="scientific">Salvia splendens</name>
    <name type="common">Scarlet sage</name>
    <dbReference type="NCBI Taxonomy" id="180675"/>
    <lineage>
        <taxon>Eukaryota</taxon>
        <taxon>Viridiplantae</taxon>
        <taxon>Streptophyta</taxon>
        <taxon>Embryophyta</taxon>
        <taxon>Tracheophyta</taxon>
        <taxon>Spermatophyta</taxon>
        <taxon>Magnoliopsida</taxon>
        <taxon>eudicotyledons</taxon>
        <taxon>Gunneridae</taxon>
        <taxon>Pentapetalae</taxon>
        <taxon>asterids</taxon>
        <taxon>lamiids</taxon>
        <taxon>Lamiales</taxon>
        <taxon>Lamiaceae</taxon>
        <taxon>Nepetoideae</taxon>
        <taxon>Mentheae</taxon>
        <taxon>Salviinae</taxon>
        <taxon>Salvia</taxon>
        <taxon>Salvia subgen. Calosphace</taxon>
        <taxon>core Calosphace</taxon>
    </lineage>
</organism>
<sequence length="1121" mass="124728">MRTRFLAACLFLISLLQIVPLFQQILYTLSMKFLFSEYLAKSISYRSTTLSQYSCAMFSLTSSAMLVSINLKLTATTKDMSLMVSTFILLRMDNDGTVPCTKGGEEPVGQFEIPEVDISLLLSGLNLIDSCLLYPFCASLIVTLGEISLFFFLYWQKSAVHSQIEHMDIFSVVPDSEYTKDLLNDECLLHDLAETHQLLDSVDHISIEYSEQKADFVEVADSVQGKHHSNNIKFPEFEVDMESLGVTGRVLMMDEVLSFENIEKKEVLSDSAKETEYETCENMFGEAMNFTSFNLLVVCHELTLLDGTFKSLPGEIDTYNIDIDMFSNDSGIIVILNFILSEGHFSNSSKPNVENDTEVLDSSCSEVSIPHSPGIVELSSSKNQGYGKRKKDDILLKIGVQNVPSFGESMSSDLEFFLNPRNYVLGKEKVHADKPVHTKTVGQGCIVSGDSAGASSTTVVQNMSVEERKQRNLGFASALEGCKPKLEELLNIVPVKKTLGSEPMEAVNDAEVCNMMPVQSMPVGSESKQNHSCCLACLLAPTQLILEMEQEGAQVVERDIGLPVDVIIFEGESNFLGSIMESSDELYAAAASLGIDIQLFCSYSDEMTEEIVLSCINTAAKLKTGLYPKVSNSESLAESFLTAFPSINPLSAHAILSSDIRLGSFLGSLDVSRMCTLQNYHIPDESLALLSAASRYGEREDSKSGITDCSSSLSLPDLGNAQFKSESERKKPKYTHNLNIDPPSNDLFPVDLAKSLPDFEHDFPKLSVSGDSWLSRRAGISTAEEFSLSFNEKSLFHDRDIDLDMMRSSAAGTMKSVDKSSLHDFPLAKDHQIFDKSEKAWVPPVDRDRSPGWRSATTINNDLSRQTVKLNGIRQGDSTGEVINLEDSPAFGEDLFIATCISFSPTLFDIEKEYAARNSGMNKWPSSATNLPKFANPTEFRDGSGAWVFTNDKRHISRDEIRPNDIINRKNISMMKHKEVMEEDIMERNSQNPYKYIQRKGSFDSTPFSKALHSTQPQRSPWTIEFLNRVREKSRMHKQPVSYDLPSPYLSSSGNTSKVTKRRSPSILEFYKYEGGGTPQKIVQEKRLNRFSKATTNSLKTKRAATSCPLSTPVDKKARQV</sequence>
<dbReference type="AlphaFoldDB" id="A0A8X8XEZ2"/>
<dbReference type="InterPro" id="IPR038824">
    <property type="entry name" value="SHOC1-like"/>
</dbReference>
<accession>A0A8X8XEZ2</accession>
<keyword evidence="4" id="KW-1185">Reference proteome</keyword>
<feature type="compositionally biased region" description="Low complexity" evidence="1">
    <location>
        <begin position="1042"/>
        <end position="1053"/>
    </location>
</feature>
<evidence type="ECO:0000256" key="2">
    <source>
        <dbReference type="SAM" id="Phobius"/>
    </source>
</evidence>
<protein>
    <recommendedName>
        <fullName evidence="5">Protein SHORTAGE IN CHIASMATA 1</fullName>
    </recommendedName>
</protein>
<evidence type="ECO:0000256" key="1">
    <source>
        <dbReference type="SAM" id="MobiDB-lite"/>
    </source>
</evidence>
<dbReference type="GO" id="GO:0000712">
    <property type="term" value="P:resolution of meiotic recombination intermediates"/>
    <property type="evidence" value="ECO:0007669"/>
    <property type="project" value="TreeGrafter"/>
</dbReference>
<dbReference type="EMBL" id="PNBA02000010">
    <property type="protein sequence ID" value="KAG6411339.1"/>
    <property type="molecule type" value="Genomic_DNA"/>
</dbReference>
<evidence type="ECO:0000313" key="4">
    <source>
        <dbReference type="Proteomes" id="UP000298416"/>
    </source>
</evidence>
<evidence type="ECO:0000313" key="3">
    <source>
        <dbReference type="EMBL" id="KAG6411339.1"/>
    </source>
</evidence>
<evidence type="ECO:0008006" key="5">
    <source>
        <dbReference type="Google" id="ProtNLM"/>
    </source>
</evidence>
<dbReference type="Proteomes" id="UP000298416">
    <property type="component" value="Unassembled WGS sequence"/>
</dbReference>
<comment type="caution">
    <text evidence="3">The sequence shown here is derived from an EMBL/GenBank/DDBJ whole genome shotgun (WGS) entry which is preliminary data.</text>
</comment>
<reference evidence="3" key="1">
    <citation type="submission" date="2018-01" db="EMBL/GenBank/DDBJ databases">
        <authorList>
            <person name="Mao J.F."/>
        </authorList>
    </citation>
    <scope>NUCLEOTIDE SEQUENCE</scope>
    <source>
        <strain evidence="3">Huo1</strain>
        <tissue evidence="3">Leaf</tissue>
    </source>
</reference>
<feature type="transmembrane region" description="Helical" evidence="2">
    <location>
        <begin position="50"/>
        <end position="71"/>
    </location>
</feature>